<proteinExistence type="predicted"/>
<comment type="caution">
    <text evidence="1">The sequence shown here is derived from an EMBL/GenBank/DDBJ whole genome shotgun (WGS) entry which is preliminary data.</text>
</comment>
<sequence>MVIPPAPAPSLPLELERTIFELSAIDTRMSIPNLMLVAWRVRNWVEPLLYQIMFISTPRVGPQIHGFPVFTPNMLFRIIECKSSRLVHVRYLYINGLPGDTVTTILAACPLLIGLFGFAGGDVPCLAALGALKALSRLAANLEQVFPFGKIDFTHGLFRTLTHLELLDAVDLHIIRNITLIPHLTHIAFHRPPHTQHAYNILVANIGLQCILFFHVADLKVHLRLEDIRCVCVVMIDYTRDWLLGADGGEDYWTVANSFIAAKRAGRIDHHHFPLLYASPDIL</sequence>
<gene>
    <name evidence="1" type="ORF">C8F04DRAFT_403602</name>
</gene>
<protein>
    <submittedName>
        <fullName evidence="1">Uncharacterized protein</fullName>
    </submittedName>
</protein>
<keyword evidence="2" id="KW-1185">Reference proteome</keyword>
<dbReference type="Proteomes" id="UP001218188">
    <property type="component" value="Unassembled WGS sequence"/>
</dbReference>
<dbReference type="EMBL" id="JARJCM010000036">
    <property type="protein sequence ID" value="KAJ7037635.1"/>
    <property type="molecule type" value="Genomic_DNA"/>
</dbReference>
<organism evidence="1 2">
    <name type="scientific">Mycena alexandri</name>
    <dbReference type="NCBI Taxonomy" id="1745969"/>
    <lineage>
        <taxon>Eukaryota</taxon>
        <taxon>Fungi</taxon>
        <taxon>Dikarya</taxon>
        <taxon>Basidiomycota</taxon>
        <taxon>Agaricomycotina</taxon>
        <taxon>Agaricomycetes</taxon>
        <taxon>Agaricomycetidae</taxon>
        <taxon>Agaricales</taxon>
        <taxon>Marasmiineae</taxon>
        <taxon>Mycenaceae</taxon>
        <taxon>Mycena</taxon>
    </lineage>
</organism>
<evidence type="ECO:0000313" key="1">
    <source>
        <dbReference type="EMBL" id="KAJ7037635.1"/>
    </source>
</evidence>
<name>A0AAD6T1H4_9AGAR</name>
<evidence type="ECO:0000313" key="2">
    <source>
        <dbReference type="Proteomes" id="UP001218188"/>
    </source>
</evidence>
<reference evidence="1" key="1">
    <citation type="submission" date="2023-03" db="EMBL/GenBank/DDBJ databases">
        <title>Massive genome expansion in bonnet fungi (Mycena s.s.) driven by repeated elements and novel gene families across ecological guilds.</title>
        <authorList>
            <consortium name="Lawrence Berkeley National Laboratory"/>
            <person name="Harder C.B."/>
            <person name="Miyauchi S."/>
            <person name="Viragh M."/>
            <person name="Kuo A."/>
            <person name="Thoen E."/>
            <person name="Andreopoulos B."/>
            <person name="Lu D."/>
            <person name="Skrede I."/>
            <person name="Drula E."/>
            <person name="Henrissat B."/>
            <person name="Morin E."/>
            <person name="Kohler A."/>
            <person name="Barry K."/>
            <person name="LaButti K."/>
            <person name="Morin E."/>
            <person name="Salamov A."/>
            <person name="Lipzen A."/>
            <person name="Mereny Z."/>
            <person name="Hegedus B."/>
            <person name="Baldrian P."/>
            <person name="Stursova M."/>
            <person name="Weitz H."/>
            <person name="Taylor A."/>
            <person name="Grigoriev I.V."/>
            <person name="Nagy L.G."/>
            <person name="Martin F."/>
            <person name="Kauserud H."/>
        </authorList>
    </citation>
    <scope>NUCLEOTIDE SEQUENCE</scope>
    <source>
        <strain evidence="1">CBHHK200</strain>
    </source>
</reference>
<dbReference type="AlphaFoldDB" id="A0AAD6T1H4"/>
<accession>A0AAD6T1H4</accession>